<dbReference type="Gene3D" id="3.30.70.330">
    <property type="match status" value="1"/>
</dbReference>
<evidence type="ECO:0000256" key="10">
    <source>
        <dbReference type="ARBA" id="ARBA00023161"/>
    </source>
</evidence>
<dbReference type="GO" id="GO:0006417">
    <property type="term" value="P:regulation of translation"/>
    <property type="evidence" value="ECO:0007669"/>
    <property type="project" value="UniProtKB-KW"/>
</dbReference>
<dbReference type="InterPro" id="IPR000504">
    <property type="entry name" value="RRM_dom"/>
</dbReference>
<keyword evidence="11" id="KW-0508">mRNA splicing</keyword>
<keyword evidence="8" id="KW-0810">Translation regulation</keyword>
<keyword evidence="12" id="KW-0539">Nucleus</keyword>
<dbReference type="Proteomes" id="UP000634136">
    <property type="component" value="Unassembled WGS sequence"/>
</dbReference>
<dbReference type="Pfam" id="PF00076">
    <property type="entry name" value="RRM_1"/>
    <property type="match status" value="1"/>
</dbReference>
<protein>
    <recommendedName>
        <fullName evidence="13">RNA-binding protein 8A</fullName>
    </recommendedName>
</protein>
<evidence type="ECO:0000256" key="7">
    <source>
        <dbReference type="ARBA" id="ARBA00022816"/>
    </source>
</evidence>
<evidence type="ECO:0000256" key="5">
    <source>
        <dbReference type="ARBA" id="ARBA00022490"/>
    </source>
</evidence>
<dbReference type="PRINTS" id="PR01738">
    <property type="entry name" value="RNABINDINGM8"/>
</dbReference>
<evidence type="ECO:0000256" key="3">
    <source>
        <dbReference type="ARBA" id="ARBA00007987"/>
    </source>
</evidence>
<evidence type="ECO:0000256" key="9">
    <source>
        <dbReference type="ARBA" id="ARBA00022884"/>
    </source>
</evidence>
<evidence type="ECO:0000256" key="2">
    <source>
        <dbReference type="ARBA" id="ARBA00004496"/>
    </source>
</evidence>
<dbReference type="GO" id="GO:0005634">
    <property type="term" value="C:nucleus"/>
    <property type="evidence" value="ECO:0007669"/>
    <property type="project" value="UniProtKB-SubCell"/>
</dbReference>
<proteinExistence type="inferred from homology"/>
<dbReference type="GO" id="GO:0003729">
    <property type="term" value="F:mRNA binding"/>
    <property type="evidence" value="ECO:0007669"/>
    <property type="project" value="InterPro"/>
</dbReference>
<dbReference type="GO" id="GO:0006397">
    <property type="term" value="P:mRNA processing"/>
    <property type="evidence" value="ECO:0007669"/>
    <property type="project" value="UniProtKB-KW"/>
</dbReference>
<evidence type="ECO:0000313" key="16">
    <source>
        <dbReference type="EMBL" id="KAF7827319.1"/>
    </source>
</evidence>
<dbReference type="InterPro" id="IPR035979">
    <property type="entry name" value="RBD_domain_sf"/>
</dbReference>
<comment type="similarity">
    <text evidence="3">Belongs to the RBM8A family.</text>
</comment>
<comment type="caution">
    <text evidence="16">The sequence shown here is derived from an EMBL/GenBank/DDBJ whole genome shotgun (WGS) entry which is preliminary data.</text>
</comment>
<dbReference type="AlphaFoldDB" id="A0A834TT69"/>
<gene>
    <name evidence="16" type="ORF">G2W53_018483</name>
</gene>
<evidence type="ECO:0000256" key="8">
    <source>
        <dbReference type="ARBA" id="ARBA00022845"/>
    </source>
</evidence>
<comment type="subcellular location">
    <subcellularLocation>
        <location evidence="2">Cytoplasm</location>
    </subcellularLocation>
    <subcellularLocation>
        <location evidence="1">Nucleus</location>
    </subcellularLocation>
</comment>
<accession>A0A834TT69</accession>
<dbReference type="SUPFAM" id="SSF54928">
    <property type="entry name" value="RNA-binding domain, RBD"/>
    <property type="match status" value="1"/>
</dbReference>
<keyword evidence="10" id="KW-0866">Nonsense-mediated mRNA decay</keyword>
<evidence type="ECO:0000259" key="15">
    <source>
        <dbReference type="PROSITE" id="PS50102"/>
    </source>
</evidence>
<dbReference type="GO" id="GO:0005737">
    <property type="term" value="C:cytoplasm"/>
    <property type="evidence" value="ECO:0007669"/>
    <property type="project" value="UniProtKB-SubCell"/>
</dbReference>
<dbReference type="FunFam" id="3.30.70.330:FF:000525">
    <property type="entry name" value="RNA-binding protein 8A"/>
    <property type="match status" value="1"/>
</dbReference>
<evidence type="ECO:0000256" key="11">
    <source>
        <dbReference type="ARBA" id="ARBA00023187"/>
    </source>
</evidence>
<dbReference type="OrthoDB" id="15688at2759"/>
<evidence type="ECO:0000256" key="14">
    <source>
        <dbReference type="PROSITE-ProRule" id="PRU00176"/>
    </source>
</evidence>
<dbReference type="InterPro" id="IPR008111">
    <property type="entry name" value="RNA-bd_8"/>
</dbReference>
<keyword evidence="6" id="KW-0507">mRNA processing</keyword>
<keyword evidence="4" id="KW-0813">Transport</keyword>
<dbReference type="PANTHER" id="PTHR45894">
    <property type="entry name" value="RNA-BINDING PROTEIN 8A"/>
    <property type="match status" value="1"/>
</dbReference>
<name>A0A834TT69_9FABA</name>
<dbReference type="InterPro" id="IPR033744">
    <property type="entry name" value="RRM_RBM8"/>
</dbReference>
<keyword evidence="7" id="KW-0509">mRNA transport</keyword>
<feature type="domain" description="RRM" evidence="15">
    <location>
        <begin position="51"/>
        <end position="129"/>
    </location>
</feature>
<evidence type="ECO:0000256" key="4">
    <source>
        <dbReference type="ARBA" id="ARBA00022448"/>
    </source>
</evidence>
<evidence type="ECO:0000256" key="6">
    <source>
        <dbReference type="ARBA" id="ARBA00022664"/>
    </source>
</evidence>
<evidence type="ECO:0000313" key="17">
    <source>
        <dbReference type="Proteomes" id="UP000634136"/>
    </source>
</evidence>
<dbReference type="GO" id="GO:0000184">
    <property type="term" value="P:nuclear-transcribed mRNA catabolic process, nonsense-mediated decay"/>
    <property type="evidence" value="ECO:0007669"/>
    <property type="project" value="UniProtKB-KW"/>
</dbReference>
<dbReference type="SMART" id="SM00360">
    <property type="entry name" value="RRM"/>
    <property type="match status" value="1"/>
</dbReference>
<dbReference type="CDD" id="cd12324">
    <property type="entry name" value="RRM_RBM8"/>
    <property type="match status" value="1"/>
</dbReference>
<keyword evidence="17" id="KW-1185">Reference proteome</keyword>
<evidence type="ECO:0000256" key="12">
    <source>
        <dbReference type="ARBA" id="ARBA00023242"/>
    </source>
</evidence>
<evidence type="ECO:0000256" key="1">
    <source>
        <dbReference type="ARBA" id="ARBA00004123"/>
    </source>
</evidence>
<dbReference type="EMBL" id="JAAIUW010000006">
    <property type="protein sequence ID" value="KAF7827319.1"/>
    <property type="molecule type" value="Genomic_DNA"/>
</dbReference>
<dbReference type="InterPro" id="IPR012677">
    <property type="entry name" value="Nucleotide-bd_a/b_plait_sf"/>
</dbReference>
<dbReference type="PROSITE" id="PS50102">
    <property type="entry name" value="RRM"/>
    <property type="match status" value="1"/>
</dbReference>
<dbReference type="GO" id="GO:0051028">
    <property type="term" value="P:mRNA transport"/>
    <property type="evidence" value="ECO:0007669"/>
    <property type="project" value="UniProtKB-KW"/>
</dbReference>
<reference evidence="16" key="1">
    <citation type="submission" date="2020-09" db="EMBL/GenBank/DDBJ databases">
        <title>Genome-Enabled Discovery of Anthraquinone Biosynthesis in Senna tora.</title>
        <authorList>
            <person name="Kang S.-H."/>
            <person name="Pandey R.P."/>
            <person name="Lee C.-M."/>
            <person name="Sim J.-S."/>
            <person name="Jeong J.-T."/>
            <person name="Choi B.-S."/>
            <person name="Jung M."/>
            <person name="Ginzburg D."/>
            <person name="Zhao K."/>
            <person name="Won S.Y."/>
            <person name="Oh T.-J."/>
            <person name="Yu Y."/>
            <person name="Kim N.-H."/>
            <person name="Lee O.R."/>
            <person name="Lee T.-H."/>
            <person name="Bashyal P."/>
            <person name="Kim T.-S."/>
            <person name="Lee W.-H."/>
            <person name="Kawkins C."/>
            <person name="Kim C.-K."/>
            <person name="Kim J.S."/>
            <person name="Ahn B.O."/>
            <person name="Rhee S.Y."/>
            <person name="Sohng J.K."/>
        </authorList>
    </citation>
    <scope>NUCLEOTIDE SEQUENCE</scope>
    <source>
        <tissue evidence="16">Leaf</tissue>
    </source>
</reference>
<evidence type="ECO:0000256" key="13">
    <source>
        <dbReference type="ARBA" id="ARBA00077711"/>
    </source>
</evidence>
<organism evidence="16 17">
    <name type="scientific">Senna tora</name>
    <dbReference type="NCBI Taxonomy" id="362788"/>
    <lineage>
        <taxon>Eukaryota</taxon>
        <taxon>Viridiplantae</taxon>
        <taxon>Streptophyta</taxon>
        <taxon>Embryophyta</taxon>
        <taxon>Tracheophyta</taxon>
        <taxon>Spermatophyta</taxon>
        <taxon>Magnoliopsida</taxon>
        <taxon>eudicotyledons</taxon>
        <taxon>Gunneridae</taxon>
        <taxon>Pentapetalae</taxon>
        <taxon>rosids</taxon>
        <taxon>fabids</taxon>
        <taxon>Fabales</taxon>
        <taxon>Fabaceae</taxon>
        <taxon>Caesalpinioideae</taxon>
        <taxon>Cassia clade</taxon>
        <taxon>Senna</taxon>
    </lineage>
</organism>
<keyword evidence="5" id="KW-0963">Cytoplasm</keyword>
<keyword evidence="9 14" id="KW-0694">RNA-binding</keyword>
<dbReference type="GO" id="GO:0008380">
    <property type="term" value="P:RNA splicing"/>
    <property type="evidence" value="ECO:0007669"/>
    <property type="project" value="UniProtKB-KW"/>
</dbReference>
<sequence length="211" mass="23643">MQESKRTREAEEIAPSLSRKTSSEGIFMLSCNSLFLYVHHVLYCGLAIEGWIILVTGVHEEAQEDDLQNAFGEYGEIKNLHLNLDRRTGFVKGYALIEYEHAEEARNAIENLNGFELLTQTIFVDWAFSSGPINGSIRRKNARSSYVSIAIGHYLCQLAVSTYVIRPMIFCGSSYLRSGVFSFTYMWYSVVGQQDAQGALGGDIDVVCTVQ</sequence>